<organism evidence="1">
    <name type="scientific">Siphoviridae sp. ctcC24</name>
    <dbReference type="NCBI Taxonomy" id="2825570"/>
    <lineage>
        <taxon>Viruses</taxon>
        <taxon>Duplodnaviria</taxon>
        <taxon>Heunggongvirae</taxon>
        <taxon>Uroviricota</taxon>
        <taxon>Caudoviricetes</taxon>
    </lineage>
</organism>
<dbReference type="Gene3D" id="3.40.50.300">
    <property type="entry name" value="P-loop containing nucleotide triphosphate hydrolases"/>
    <property type="match status" value="1"/>
</dbReference>
<dbReference type="SUPFAM" id="SSF52540">
    <property type="entry name" value="P-loop containing nucleoside triphosphate hydrolases"/>
    <property type="match status" value="1"/>
</dbReference>
<name>A0A8S5Q0J9_9CAUD</name>
<reference evidence="1" key="1">
    <citation type="journal article" date="2021" name="Proc. Natl. Acad. Sci. U.S.A.">
        <title>A Catalog of Tens of Thousands of Viruses from Human Metagenomes Reveals Hidden Associations with Chronic Diseases.</title>
        <authorList>
            <person name="Tisza M.J."/>
            <person name="Buck C.B."/>
        </authorList>
    </citation>
    <scope>NUCLEOTIDE SEQUENCE</scope>
    <source>
        <strain evidence="1">Ctcc24</strain>
    </source>
</reference>
<sequence length="218" mass="24885">MSRMILVMGESGSGKTTSMRNLDPKSTFYIDCDKKGLSWKGWRKQYIPTEKDKQNGNYWASSNASAITQIMVKISAEKPQIKTIVIDTLNWVMIDDEFKRMKEKGYDKWQDLAFSVKEMVAMGQQLREDLTVIFTAHTQTERDDSGFAFTRMKTSGKKLDKISIESMFTTVLLAKCVDGKYLFETQSNSSTAKSPMGAFEEKEIENDITKVIKALEEF</sequence>
<dbReference type="EMBL" id="BK015559">
    <property type="protein sequence ID" value="DAE12863.1"/>
    <property type="molecule type" value="Genomic_DNA"/>
</dbReference>
<accession>A0A8S5Q0J9</accession>
<dbReference type="Pfam" id="PF13479">
    <property type="entry name" value="AAA_24"/>
    <property type="match status" value="1"/>
</dbReference>
<protein>
    <submittedName>
        <fullName evidence="1">AAA domain protein</fullName>
    </submittedName>
</protein>
<proteinExistence type="predicted"/>
<evidence type="ECO:0000313" key="1">
    <source>
        <dbReference type="EMBL" id="DAE12863.1"/>
    </source>
</evidence>
<dbReference type="InterPro" id="IPR027417">
    <property type="entry name" value="P-loop_NTPase"/>
</dbReference>